<dbReference type="InterPro" id="IPR003406">
    <property type="entry name" value="Glyco_trans_14"/>
</dbReference>
<evidence type="ECO:0000256" key="4">
    <source>
        <dbReference type="ARBA" id="ARBA00023136"/>
    </source>
</evidence>
<evidence type="ECO:0000256" key="6">
    <source>
        <dbReference type="SAM" id="Phobius"/>
    </source>
</evidence>
<dbReference type="Pfam" id="PF02485">
    <property type="entry name" value="Branch"/>
    <property type="match status" value="1"/>
</dbReference>
<dbReference type="PaxDb" id="3880-AES59860"/>
<accession>G7I940</accession>
<dbReference type="InterPro" id="IPR044174">
    <property type="entry name" value="BC10-like"/>
</dbReference>
<keyword evidence="3" id="KW-0808">Transferase</keyword>
<feature type="transmembrane region" description="Helical" evidence="6">
    <location>
        <begin position="20"/>
        <end position="38"/>
    </location>
</feature>
<name>G7I940_MEDTR</name>
<dbReference type="EMBL" id="CM001217">
    <property type="protein sequence ID" value="AES59860.1"/>
    <property type="molecule type" value="Genomic_DNA"/>
</dbReference>
<evidence type="ECO:0000256" key="1">
    <source>
        <dbReference type="ARBA" id="ARBA00004606"/>
    </source>
</evidence>
<dbReference type="HOGENOM" id="CLU_035559_0_0_1"/>
<dbReference type="GO" id="GO:0016020">
    <property type="term" value="C:membrane"/>
    <property type="evidence" value="ECO:0007669"/>
    <property type="project" value="UniProtKB-SubCell"/>
</dbReference>
<evidence type="ECO:0000256" key="3">
    <source>
        <dbReference type="ARBA" id="ARBA00022679"/>
    </source>
</evidence>
<dbReference type="OMA" id="FANKFIP"/>
<dbReference type="AlphaFoldDB" id="G7I940"/>
<evidence type="ECO:0000313" key="9">
    <source>
        <dbReference type="Proteomes" id="UP000002051"/>
    </source>
</evidence>
<evidence type="ECO:0000256" key="5">
    <source>
        <dbReference type="ARBA" id="ARBA00023180"/>
    </source>
</evidence>
<organism evidence="7 9">
    <name type="scientific">Medicago truncatula</name>
    <name type="common">Barrel medic</name>
    <name type="synonym">Medicago tribuloides</name>
    <dbReference type="NCBI Taxonomy" id="3880"/>
    <lineage>
        <taxon>Eukaryota</taxon>
        <taxon>Viridiplantae</taxon>
        <taxon>Streptophyta</taxon>
        <taxon>Embryophyta</taxon>
        <taxon>Tracheophyta</taxon>
        <taxon>Spermatophyta</taxon>
        <taxon>Magnoliopsida</taxon>
        <taxon>eudicotyledons</taxon>
        <taxon>Gunneridae</taxon>
        <taxon>Pentapetalae</taxon>
        <taxon>rosids</taxon>
        <taxon>fabids</taxon>
        <taxon>Fabales</taxon>
        <taxon>Fabaceae</taxon>
        <taxon>Papilionoideae</taxon>
        <taxon>50 kb inversion clade</taxon>
        <taxon>NPAAA clade</taxon>
        <taxon>Hologalegina</taxon>
        <taxon>IRL clade</taxon>
        <taxon>Trifolieae</taxon>
        <taxon>Medicago</taxon>
    </lineage>
</organism>
<proteinExistence type="predicted"/>
<reference evidence="8" key="3">
    <citation type="submission" date="2015-04" db="UniProtKB">
        <authorList>
            <consortium name="EnsemblPlants"/>
        </authorList>
    </citation>
    <scope>IDENTIFICATION</scope>
    <source>
        <strain evidence="8">cv. Jemalong A17</strain>
    </source>
</reference>
<dbReference type="GO" id="GO:0016757">
    <property type="term" value="F:glycosyltransferase activity"/>
    <property type="evidence" value="ECO:0007669"/>
    <property type="project" value="UniProtKB-KW"/>
</dbReference>
<keyword evidence="5" id="KW-0325">Glycoprotein</keyword>
<dbReference type="Proteomes" id="UP000002051">
    <property type="component" value="Unassembled WGS sequence"/>
</dbReference>
<reference evidence="7 9" key="2">
    <citation type="journal article" date="2014" name="BMC Genomics">
        <title>An improved genome release (version Mt4.0) for the model legume Medicago truncatula.</title>
        <authorList>
            <person name="Tang H."/>
            <person name="Krishnakumar V."/>
            <person name="Bidwell S."/>
            <person name="Rosen B."/>
            <person name="Chan A."/>
            <person name="Zhou S."/>
            <person name="Gentzbittel L."/>
            <person name="Childs K.L."/>
            <person name="Yandell M."/>
            <person name="Gundlach H."/>
            <person name="Mayer K.F."/>
            <person name="Schwartz D.C."/>
            <person name="Town C.D."/>
        </authorList>
    </citation>
    <scope>GENOME REANNOTATION</scope>
    <source>
        <strain evidence="8 9">cv. Jemalong A17</strain>
    </source>
</reference>
<keyword evidence="2" id="KW-0328">Glycosyltransferase</keyword>
<comment type="subcellular location">
    <subcellularLocation>
        <location evidence="1">Membrane</location>
        <topology evidence="1">Single-pass type II membrane protein</topology>
    </subcellularLocation>
</comment>
<protein>
    <submittedName>
        <fullName evidence="7">Core-2/I-branching enzyme</fullName>
    </submittedName>
</protein>
<evidence type="ECO:0000313" key="7">
    <source>
        <dbReference type="EMBL" id="AES59860.1"/>
    </source>
</evidence>
<gene>
    <name evidence="8" type="primary">11417235</name>
    <name evidence="7" type="ordered locus">MTR_1g031060</name>
</gene>
<dbReference type="KEGG" id="mtr:11417235"/>
<reference evidence="7 9" key="1">
    <citation type="journal article" date="2011" name="Nature">
        <title>The Medicago genome provides insight into the evolution of rhizobial symbioses.</title>
        <authorList>
            <person name="Young N.D."/>
            <person name="Debelle F."/>
            <person name="Oldroyd G.E."/>
            <person name="Geurts R."/>
            <person name="Cannon S.B."/>
            <person name="Udvardi M.K."/>
            <person name="Benedito V.A."/>
            <person name="Mayer K.F."/>
            <person name="Gouzy J."/>
            <person name="Schoof H."/>
            <person name="Van de Peer Y."/>
            <person name="Proost S."/>
            <person name="Cook D.R."/>
            <person name="Meyers B.C."/>
            <person name="Spannagl M."/>
            <person name="Cheung F."/>
            <person name="De Mita S."/>
            <person name="Krishnakumar V."/>
            <person name="Gundlach H."/>
            <person name="Zhou S."/>
            <person name="Mudge J."/>
            <person name="Bharti A.K."/>
            <person name="Murray J.D."/>
            <person name="Naoumkina M.A."/>
            <person name="Rosen B."/>
            <person name="Silverstein K.A."/>
            <person name="Tang H."/>
            <person name="Rombauts S."/>
            <person name="Zhao P.X."/>
            <person name="Zhou P."/>
            <person name="Barbe V."/>
            <person name="Bardou P."/>
            <person name="Bechner M."/>
            <person name="Bellec A."/>
            <person name="Berger A."/>
            <person name="Berges H."/>
            <person name="Bidwell S."/>
            <person name="Bisseling T."/>
            <person name="Choisne N."/>
            <person name="Couloux A."/>
            <person name="Denny R."/>
            <person name="Deshpande S."/>
            <person name="Dai X."/>
            <person name="Doyle J.J."/>
            <person name="Dudez A.M."/>
            <person name="Farmer A.D."/>
            <person name="Fouteau S."/>
            <person name="Franken C."/>
            <person name="Gibelin C."/>
            <person name="Gish J."/>
            <person name="Goldstein S."/>
            <person name="Gonzalez A.J."/>
            <person name="Green P.J."/>
            <person name="Hallab A."/>
            <person name="Hartog M."/>
            <person name="Hua A."/>
            <person name="Humphray S.J."/>
            <person name="Jeong D.H."/>
            <person name="Jing Y."/>
            <person name="Jocker A."/>
            <person name="Kenton S.M."/>
            <person name="Kim D.J."/>
            <person name="Klee K."/>
            <person name="Lai H."/>
            <person name="Lang C."/>
            <person name="Lin S."/>
            <person name="Macmil S.L."/>
            <person name="Magdelenat G."/>
            <person name="Matthews L."/>
            <person name="McCorrison J."/>
            <person name="Monaghan E.L."/>
            <person name="Mun J.H."/>
            <person name="Najar F.Z."/>
            <person name="Nicholson C."/>
            <person name="Noirot C."/>
            <person name="O'Bleness M."/>
            <person name="Paule C.R."/>
            <person name="Poulain J."/>
            <person name="Prion F."/>
            <person name="Qin B."/>
            <person name="Qu C."/>
            <person name="Retzel E.F."/>
            <person name="Riddle C."/>
            <person name="Sallet E."/>
            <person name="Samain S."/>
            <person name="Samson N."/>
            <person name="Sanders I."/>
            <person name="Saurat O."/>
            <person name="Scarpelli C."/>
            <person name="Schiex T."/>
            <person name="Segurens B."/>
            <person name="Severin A.J."/>
            <person name="Sherrier D.J."/>
            <person name="Shi R."/>
            <person name="Sims S."/>
            <person name="Singer S.R."/>
            <person name="Sinharoy S."/>
            <person name="Sterck L."/>
            <person name="Viollet A."/>
            <person name="Wang B.B."/>
            <person name="Wang K."/>
            <person name="Wang M."/>
            <person name="Wang X."/>
            <person name="Warfsmann J."/>
            <person name="Weissenbach J."/>
            <person name="White D.D."/>
            <person name="White J.D."/>
            <person name="Wiley G.B."/>
            <person name="Wincker P."/>
            <person name="Xing Y."/>
            <person name="Yang L."/>
            <person name="Yao Z."/>
            <person name="Ying F."/>
            <person name="Zhai J."/>
            <person name="Zhou L."/>
            <person name="Zuber A."/>
            <person name="Denarie J."/>
            <person name="Dixon R.A."/>
            <person name="May G.D."/>
            <person name="Schwartz D.C."/>
            <person name="Rogers J."/>
            <person name="Quetier F."/>
            <person name="Town C.D."/>
            <person name="Roe B.A."/>
        </authorList>
    </citation>
    <scope>NUCLEOTIDE SEQUENCE [LARGE SCALE GENOMIC DNA]</scope>
    <source>
        <strain evidence="7">A17</strain>
        <strain evidence="8 9">cv. Jemalong A17</strain>
    </source>
</reference>
<dbReference type="eggNOG" id="ENOG502QV1G">
    <property type="taxonomic scope" value="Eukaryota"/>
</dbReference>
<evidence type="ECO:0000256" key="2">
    <source>
        <dbReference type="ARBA" id="ARBA00022676"/>
    </source>
</evidence>
<keyword evidence="9" id="KW-1185">Reference proteome</keyword>
<keyword evidence="6" id="KW-0812">Transmembrane</keyword>
<dbReference type="PANTHER" id="PTHR31042:SF108">
    <property type="entry name" value="CORE-2_I-BRANCHING BETA-1,6-N-ACETYLGLUCOSAMINYLTRANSFERASE FAMILY PROTEIN"/>
    <property type="match status" value="1"/>
</dbReference>
<keyword evidence="4 6" id="KW-0472">Membrane</keyword>
<dbReference type="OrthoDB" id="191334at2759"/>
<sequence>MAKLTPKALNKKPLNPLLSTPILVYLALILSLLLILFLSQQHLSQFSFPFSSPDANDLTLFRRATTHTTTHIFTLIKPKPKIAFLFLTNSNLTFAPLWEKFFVGNNHLFNIYVHADPTTYVASPGGVFQNRFIPSKPTKRYSPSLIAAARRLLASALLDDPLNQYFALISQRCIPLFSFQFIYNYLFKNQLKSFANSSEFNLLYPSYIEILSEAENLNIRYNARGENVMMPEVPFEDFRVGSQFFILNRKHTKVVLRDQKLWNKFQIPCTNKYYCYPEEHYFSTLLSMEDLKGCTGFTLTRVNWTGAVYGHPHLYTPAEVSPELFRQLRVSNWSYSYLFARKFSPECLAPLMNIADDVIFRD</sequence>
<dbReference type="PANTHER" id="PTHR31042">
    <property type="entry name" value="CORE-2/I-BRANCHING BETA-1,6-N-ACETYLGLUCOSAMINYLTRANSFERASE FAMILY PROTEIN-RELATED"/>
    <property type="match status" value="1"/>
</dbReference>
<evidence type="ECO:0000313" key="8">
    <source>
        <dbReference type="EnsemblPlants" id="AES59860"/>
    </source>
</evidence>
<keyword evidence="6" id="KW-1133">Transmembrane helix</keyword>
<dbReference type="EnsemblPlants" id="AES59860">
    <property type="protein sequence ID" value="AES59860"/>
    <property type="gene ID" value="MTR_1g031060"/>
</dbReference>